<feature type="region of interest" description="Disordered" evidence="1">
    <location>
        <begin position="605"/>
        <end position="624"/>
    </location>
</feature>
<dbReference type="InterPro" id="IPR000884">
    <property type="entry name" value="TSP1_rpt"/>
</dbReference>
<dbReference type="SMART" id="SM00209">
    <property type="entry name" value="TSP1"/>
    <property type="match status" value="1"/>
</dbReference>
<comment type="caution">
    <text evidence="2">The sequence shown here is derived from an EMBL/GenBank/DDBJ whole genome shotgun (WGS) entry which is preliminary data.</text>
</comment>
<evidence type="ECO:0000313" key="2">
    <source>
        <dbReference type="EMBL" id="GMS98200.1"/>
    </source>
</evidence>
<reference evidence="2" key="1">
    <citation type="submission" date="2023-10" db="EMBL/GenBank/DDBJ databases">
        <title>Genome assembly of Pristionchus species.</title>
        <authorList>
            <person name="Yoshida K."/>
            <person name="Sommer R.J."/>
        </authorList>
    </citation>
    <scope>NUCLEOTIDE SEQUENCE</scope>
    <source>
        <strain evidence="2">RS0144</strain>
    </source>
</reference>
<feature type="region of interest" description="Disordered" evidence="1">
    <location>
        <begin position="1"/>
        <end position="48"/>
    </location>
</feature>
<dbReference type="AlphaFoldDB" id="A0AAV5TUN7"/>
<dbReference type="PROSITE" id="PS50092">
    <property type="entry name" value="TSP1"/>
    <property type="match status" value="1"/>
</dbReference>
<protein>
    <submittedName>
        <fullName evidence="2">Uncharacterized protein</fullName>
    </submittedName>
</protein>
<accession>A0AAV5TUN7</accession>
<sequence>GAQHDSATSNIPYRPKASRTTLLTGAPLETLPTPPPLPTTASGEKQKKINFDHSDFLKEILSSDYSDYEDVSAKAKLDGDARIAATTSVPRLRSTTPKSTVTPSRSDKLNKVLELENLLGLPHQGLMDETLHPITNPVVWATPSPQFRSEGGAHKRRKILRKKLNKAIGKVDIDNVEVEKKTNMIDSDIHTFDGDAVVAQRNYVQHKAHKKKKILKNTGKFREQPALVDNDDFSEVKGFSPYPSMRKPVTRGPPKNKAVSFGITGKKHRAIHDGQKGQAIIKSHKMLFRNHDFMIRPYKPLIRTNTTKANVAPMPINDDTVRALDWMMQSLGATEQLEPARRPPSKYQHARVNSNARAEIYAGITRRPHHHARTNNLVDSVAIGSPVATRKPAHIHRPAKILPQRKQIVAHQKKSFAKLHDSDLLLSVDQEGVSRHKATRRPWAPGVSKMHHISTPLPQYPPDLRANPPRQKSITPILESQPIHLLPPPLDEAEDLSRYPRNGAYGTGFELDGSSPDAAAYLAAEATARPAKILPRRQDGNRARGVKTVTGIERKRLIGGAYTSSSGAAAFPSKFVDQKAPPRQPVAGLPEKYLRSGRTSLLDSDSFTATDAVRPNPPSTKDIIEKKPVPFSMHDGSSMDERNTIAAEIERLEQLVNNNKEHFNGPTFSDKGSAIDLSKEFEPLLSDPRLFEDALKEIKEENKVLGLTGDAAAEALLLSERNESEATSSSDKKRSGSDARWSPWGDWGECLCGQQLRTRACETADGTQVSGCKGTSYESQSCNGGSCPKA</sequence>
<dbReference type="Gene3D" id="2.20.100.10">
    <property type="entry name" value="Thrombospondin type-1 (TSP1) repeat"/>
    <property type="match status" value="1"/>
</dbReference>
<feature type="region of interest" description="Disordered" evidence="1">
    <location>
        <begin position="719"/>
        <end position="747"/>
    </location>
</feature>
<name>A0AAV5TUN7_9BILA</name>
<evidence type="ECO:0000313" key="3">
    <source>
        <dbReference type="Proteomes" id="UP001432027"/>
    </source>
</evidence>
<dbReference type="Proteomes" id="UP001432027">
    <property type="component" value="Unassembled WGS sequence"/>
</dbReference>
<dbReference type="EMBL" id="BTSX01000005">
    <property type="protein sequence ID" value="GMS98200.1"/>
    <property type="molecule type" value="Genomic_DNA"/>
</dbReference>
<gene>
    <name evidence="2" type="ORF">PENTCL1PPCAC_20375</name>
</gene>
<feature type="compositionally biased region" description="Polar residues" evidence="1">
    <location>
        <begin position="1"/>
        <end position="11"/>
    </location>
</feature>
<keyword evidence="3" id="KW-1185">Reference proteome</keyword>
<feature type="compositionally biased region" description="Low complexity" evidence="1">
    <location>
        <begin position="20"/>
        <end position="31"/>
    </location>
</feature>
<feature type="region of interest" description="Disordered" evidence="1">
    <location>
        <begin position="437"/>
        <end position="462"/>
    </location>
</feature>
<dbReference type="InterPro" id="IPR036383">
    <property type="entry name" value="TSP1_rpt_sf"/>
</dbReference>
<feature type="compositionally biased region" description="Basic and acidic residues" evidence="1">
    <location>
        <begin position="720"/>
        <end position="737"/>
    </location>
</feature>
<feature type="non-terminal residue" evidence="2">
    <location>
        <position position="1"/>
    </location>
</feature>
<dbReference type="SUPFAM" id="SSF82895">
    <property type="entry name" value="TSP-1 type 1 repeat"/>
    <property type="match status" value="1"/>
</dbReference>
<feature type="region of interest" description="Disordered" evidence="1">
    <location>
        <begin position="766"/>
        <end position="790"/>
    </location>
</feature>
<organism evidence="2 3">
    <name type="scientific">Pristionchus entomophagus</name>
    <dbReference type="NCBI Taxonomy" id="358040"/>
    <lineage>
        <taxon>Eukaryota</taxon>
        <taxon>Metazoa</taxon>
        <taxon>Ecdysozoa</taxon>
        <taxon>Nematoda</taxon>
        <taxon>Chromadorea</taxon>
        <taxon>Rhabditida</taxon>
        <taxon>Rhabditina</taxon>
        <taxon>Diplogasteromorpha</taxon>
        <taxon>Diplogasteroidea</taxon>
        <taxon>Neodiplogasteridae</taxon>
        <taxon>Pristionchus</taxon>
    </lineage>
</organism>
<evidence type="ECO:0000256" key="1">
    <source>
        <dbReference type="SAM" id="MobiDB-lite"/>
    </source>
</evidence>
<proteinExistence type="predicted"/>